<dbReference type="GO" id="GO:0005524">
    <property type="term" value="F:ATP binding"/>
    <property type="evidence" value="ECO:0007669"/>
    <property type="project" value="UniProtKB-UniRule"/>
</dbReference>
<protein>
    <recommendedName>
        <fullName evidence="7">Shikimate kinase</fullName>
        <shortName evidence="7">SK</shortName>
        <ecNumber evidence="7">2.7.1.71</ecNumber>
    </recommendedName>
</protein>
<dbReference type="CDD" id="cd00464">
    <property type="entry name" value="SK"/>
    <property type="match status" value="1"/>
</dbReference>
<dbReference type="SUPFAM" id="SSF52540">
    <property type="entry name" value="P-loop containing nucleoside triphosphate hydrolases"/>
    <property type="match status" value="1"/>
</dbReference>
<organism evidence="8">
    <name type="scientific">Pricia antarctica</name>
    <dbReference type="NCBI Taxonomy" id="641691"/>
    <lineage>
        <taxon>Bacteria</taxon>
        <taxon>Pseudomonadati</taxon>
        <taxon>Bacteroidota</taxon>
        <taxon>Flavobacteriia</taxon>
        <taxon>Flavobacteriales</taxon>
        <taxon>Flavobacteriaceae</taxon>
        <taxon>Pricia</taxon>
    </lineage>
</organism>
<evidence type="ECO:0000256" key="5">
    <source>
        <dbReference type="ARBA" id="ARBA00022840"/>
    </source>
</evidence>
<comment type="subcellular location">
    <subcellularLocation>
        <location evidence="7">Cytoplasm</location>
    </subcellularLocation>
</comment>
<dbReference type="GO" id="GO:0000287">
    <property type="term" value="F:magnesium ion binding"/>
    <property type="evidence" value="ECO:0007669"/>
    <property type="project" value="UniProtKB-UniRule"/>
</dbReference>
<dbReference type="EC" id="2.7.1.71" evidence="7"/>
<dbReference type="GO" id="GO:0009073">
    <property type="term" value="P:aromatic amino acid family biosynthetic process"/>
    <property type="evidence" value="ECO:0007669"/>
    <property type="project" value="UniProtKB-KW"/>
</dbReference>
<evidence type="ECO:0000256" key="1">
    <source>
        <dbReference type="ARBA" id="ARBA00022605"/>
    </source>
</evidence>
<feature type="binding site" evidence="7">
    <location>
        <begin position="10"/>
        <end position="15"/>
    </location>
    <ligand>
        <name>ATP</name>
        <dbReference type="ChEBI" id="CHEBI:30616"/>
    </ligand>
</feature>
<dbReference type="Proteomes" id="UP000886191">
    <property type="component" value="Unassembled WGS sequence"/>
</dbReference>
<dbReference type="InterPro" id="IPR031322">
    <property type="entry name" value="Shikimate/glucono_kinase"/>
</dbReference>
<keyword evidence="4 7" id="KW-0418">Kinase</keyword>
<keyword evidence="6 7" id="KW-0057">Aromatic amino acid biosynthesis</keyword>
<dbReference type="GO" id="GO:0008652">
    <property type="term" value="P:amino acid biosynthetic process"/>
    <property type="evidence" value="ECO:0007669"/>
    <property type="project" value="UniProtKB-KW"/>
</dbReference>
<feature type="binding site" evidence="7">
    <location>
        <position position="141"/>
    </location>
    <ligand>
        <name>substrate</name>
    </ligand>
</feature>
<keyword evidence="2 7" id="KW-0808">Transferase</keyword>
<dbReference type="GO" id="GO:0009423">
    <property type="term" value="P:chorismate biosynthetic process"/>
    <property type="evidence" value="ECO:0007669"/>
    <property type="project" value="UniProtKB-UniRule"/>
</dbReference>
<gene>
    <name evidence="7" type="primary">aroK</name>
    <name evidence="8" type="ORF">ENH87_10895</name>
</gene>
<comment type="pathway">
    <text evidence="7">Metabolic intermediate biosynthesis; chorismate biosynthesis; chorismate from D-erythrose 4-phosphate and phosphoenolpyruvate: step 5/7.</text>
</comment>
<keyword evidence="7" id="KW-0963">Cytoplasm</keyword>
<feature type="binding site" evidence="7">
    <location>
        <position position="119"/>
    </location>
    <ligand>
        <name>ATP</name>
        <dbReference type="ChEBI" id="CHEBI:30616"/>
    </ligand>
</feature>
<dbReference type="GO" id="GO:0005829">
    <property type="term" value="C:cytosol"/>
    <property type="evidence" value="ECO:0007669"/>
    <property type="project" value="TreeGrafter"/>
</dbReference>
<keyword evidence="7" id="KW-0479">Metal-binding</keyword>
<dbReference type="Pfam" id="PF01202">
    <property type="entry name" value="SKI"/>
    <property type="match status" value="1"/>
</dbReference>
<evidence type="ECO:0000313" key="8">
    <source>
        <dbReference type="EMBL" id="HEA21414.1"/>
    </source>
</evidence>
<feature type="binding site" evidence="7">
    <location>
        <position position="79"/>
    </location>
    <ligand>
        <name>substrate</name>
    </ligand>
</feature>
<dbReference type="PANTHER" id="PTHR21087:SF16">
    <property type="entry name" value="SHIKIMATE KINASE 1, CHLOROPLASTIC"/>
    <property type="match status" value="1"/>
</dbReference>
<evidence type="ECO:0000256" key="2">
    <source>
        <dbReference type="ARBA" id="ARBA00022679"/>
    </source>
</evidence>
<comment type="caution">
    <text evidence="8">The sequence shown here is derived from an EMBL/GenBank/DDBJ whole genome shotgun (WGS) entry which is preliminary data.</text>
</comment>
<dbReference type="InterPro" id="IPR027417">
    <property type="entry name" value="P-loop_NTPase"/>
</dbReference>
<name>A0A831QMI4_9FLAO</name>
<feature type="binding site" evidence="7">
    <location>
        <position position="14"/>
    </location>
    <ligand>
        <name>Mg(2+)</name>
        <dbReference type="ChEBI" id="CHEBI:18420"/>
    </ligand>
</feature>
<evidence type="ECO:0000256" key="4">
    <source>
        <dbReference type="ARBA" id="ARBA00022777"/>
    </source>
</evidence>
<proteinExistence type="inferred from homology"/>
<evidence type="ECO:0000256" key="6">
    <source>
        <dbReference type="ARBA" id="ARBA00023141"/>
    </source>
</evidence>
<comment type="caution">
    <text evidence="7">Lacks conserved residue(s) required for the propagation of feature annotation.</text>
</comment>
<dbReference type="AlphaFoldDB" id="A0A831QMI4"/>
<keyword evidence="1 7" id="KW-0028">Amino-acid biosynthesis</keyword>
<dbReference type="UniPathway" id="UPA00053">
    <property type="reaction ID" value="UER00088"/>
</dbReference>
<keyword evidence="5 7" id="KW-0067">ATP-binding</keyword>
<dbReference type="InterPro" id="IPR000623">
    <property type="entry name" value="Shikimate_kinase/TSH1"/>
</dbReference>
<keyword evidence="3 7" id="KW-0547">Nucleotide-binding</keyword>
<feature type="binding site" evidence="7">
    <location>
        <position position="56"/>
    </location>
    <ligand>
        <name>substrate</name>
    </ligand>
</feature>
<sequence length="173" mass="19720">MKIVLLGYMGSGKTTVGKHIAESLDMQFLDLDAYIEKKEEMPIATIFESRGEFYFRKKEYQYLEEVLSQKDDFVLSVGGGTPCYGKNLDSILKSTENVFYLNVPISQLVARLSKQKSQRPLIRDVSDEDLPEFIGKHLFERNAFYNQAHITLYCGDKSAEAIGVEILHILNPQ</sequence>
<comment type="catalytic activity">
    <reaction evidence="7">
        <text>shikimate + ATP = 3-phosphoshikimate + ADP + H(+)</text>
        <dbReference type="Rhea" id="RHEA:13121"/>
        <dbReference type="ChEBI" id="CHEBI:15378"/>
        <dbReference type="ChEBI" id="CHEBI:30616"/>
        <dbReference type="ChEBI" id="CHEBI:36208"/>
        <dbReference type="ChEBI" id="CHEBI:145989"/>
        <dbReference type="ChEBI" id="CHEBI:456216"/>
        <dbReference type="EC" id="2.7.1.71"/>
    </reaction>
</comment>
<dbReference type="PANTHER" id="PTHR21087">
    <property type="entry name" value="SHIKIMATE KINASE"/>
    <property type="match status" value="1"/>
</dbReference>
<comment type="subunit">
    <text evidence="7">Monomer.</text>
</comment>
<dbReference type="EMBL" id="DRGL01000037">
    <property type="protein sequence ID" value="HEA21414.1"/>
    <property type="molecule type" value="Genomic_DNA"/>
</dbReference>
<accession>A0A831QMI4</accession>
<evidence type="ECO:0000256" key="3">
    <source>
        <dbReference type="ARBA" id="ARBA00022741"/>
    </source>
</evidence>
<comment type="similarity">
    <text evidence="7">Belongs to the shikimate kinase family.</text>
</comment>
<evidence type="ECO:0000256" key="7">
    <source>
        <dbReference type="HAMAP-Rule" id="MF_00109"/>
    </source>
</evidence>
<dbReference type="Gene3D" id="3.40.50.300">
    <property type="entry name" value="P-loop containing nucleotide triphosphate hydrolases"/>
    <property type="match status" value="1"/>
</dbReference>
<comment type="cofactor">
    <cofactor evidence="7">
        <name>Mg(2+)</name>
        <dbReference type="ChEBI" id="CHEBI:18420"/>
    </cofactor>
    <text evidence="7">Binds 1 Mg(2+) ion per subunit.</text>
</comment>
<comment type="function">
    <text evidence="7">Catalyzes the specific phosphorylation of the 3-hydroxyl group of shikimic acid using ATP as a cosubstrate.</text>
</comment>
<feature type="binding site" evidence="7">
    <location>
        <position position="32"/>
    </location>
    <ligand>
        <name>substrate</name>
    </ligand>
</feature>
<dbReference type="GO" id="GO:0004765">
    <property type="term" value="F:shikimate kinase activity"/>
    <property type="evidence" value="ECO:0007669"/>
    <property type="project" value="UniProtKB-UniRule"/>
</dbReference>
<dbReference type="HAMAP" id="MF_00109">
    <property type="entry name" value="Shikimate_kinase"/>
    <property type="match status" value="1"/>
</dbReference>
<keyword evidence="7" id="KW-0460">Magnesium</keyword>
<reference evidence="8" key="1">
    <citation type="journal article" date="2020" name="mSystems">
        <title>Genome- and Community-Level Interaction Insights into Carbon Utilization and Element Cycling Functions of Hydrothermarchaeota in Hydrothermal Sediment.</title>
        <authorList>
            <person name="Zhou Z."/>
            <person name="Liu Y."/>
            <person name="Xu W."/>
            <person name="Pan J."/>
            <person name="Luo Z.H."/>
            <person name="Li M."/>
        </authorList>
    </citation>
    <scope>NUCLEOTIDE SEQUENCE [LARGE SCALE GENOMIC DNA]</scope>
    <source>
        <strain evidence="8">HyVt-345</strain>
    </source>
</reference>
<dbReference type="PRINTS" id="PR01100">
    <property type="entry name" value="SHIKIMTKNASE"/>
</dbReference>